<organism evidence="3">
    <name type="scientific">Cupriavidus taiwanensis</name>
    <dbReference type="NCBI Taxonomy" id="164546"/>
    <lineage>
        <taxon>Bacteria</taxon>
        <taxon>Pseudomonadati</taxon>
        <taxon>Pseudomonadota</taxon>
        <taxon>Betaproteobacteria</taxon>
        <taxon>Burkholderiales</taxon>
        <taxon>Burkholderiaceae</taxon>
        <taxon>Cupriavidus</taxon>
    </lineage>
</organism>
<sequence>MLFDPRSFVPEFDPGQRPAWSSHRQHSAAGRRLAYDFLTLPQLPGSIPATARLTYGDEVEVKDLVIAQFAAGVLRASDVSNPTSAGDAFTQAMFAWLNSRTPACQRLQFGLTLIDRGAAMDQVMQFGWEDGLEAPLYLAIELPEEEVYAIGEARADAMRSAHPSLLFTAMSLINAACGKSLFLRTPDMLLDQFARWHWDYDSTLADDENAREFLNENFGGDDADIERYLPSVVRAELAPDDTLPKHAHVDAASDRLRELGPRALRKLARLHDGWLSECCTALADLRLLLARVGERSAIDGAQWAEPAYSAATIAYQPSDYVSEILDDHYECLNNAGDATMFQCFIPLAENATAIRQQFQDLAGMLKIIGALDRVLTLISS</sequence>
<evidence type="ECO:0000313" key="1">
    <source>
        <dbReference type="EMBL" id="SOY77394.1"/>
    </source>
</evidence>
<dbReference type="InterPro" id="IPR022283">
    <property type="entry name" value="PRTRC_protein-F"/>
</dbReference>
<evidence type="ECO:0008006" key="8">
    <source>
        <dbReference type="Google" id="ProtNLM"/>
    </source>
</evidence>
<dbReference type="NCBIfam" id="TIGR03742">
    <property type="entry name" value="PRTRC_F"/>
    <property type="match status" value="1"/>
</dbReference>
<dbReference type="Proteomes" id="UP000256297">
    <property type="component" value="Plasmid CBM2589_p"/>
</dbReference>
<dbReference type="AlphaFoldDB" id="A0A375F9Y2"/>
<dbReference type="RefSeq" id="WP_081610674.1">
    <property type="nucleotide sequence ID" value="NZ_CP016951.1"/>
</dbReference>
<dbReference type="EMBL" id="OFSP01000077">
    <property type="protein sequence ID" value="SOY77394.1"/>
    <property type="molecule type" value="Genomic_DNA"/>
</dbReference>
<protein>
    <recommendedName>
        <fullName evidence="8">PRTRC system protein F</fullName>
    </recommendedName>
</protein>
<geneLocation type="plasmid" evidence="6">
    <name>cbm2589_p</name>
</geneLocation>
<geneLocation type="plasmid" evidence="5">
    <name>cbm2636p</name>
</geneLocation>
<evidence type="ECO:0000313" key="4">
    <source>
        <dbReference type="EMBL" id="SPD69265.1"/>
    </source>
</evidence>
<dbReference type="EMBL" id="LT984815">
    <property type="protein sequence ID" value="SPD69265.1"/>
    <property type="molecule type" value="Genomic_DNA"/>
</dbReference>
<name>A0A375F9Y2_9BURK</name>
<dbReference type="EMBL" id="OFSN01000068">
    <property type="protein sequence ID" value="SOY78356.1"/>
    <property type="molecule type" value="Genomic_DNA"/>
</dbReference>
<evidence type="ECO:0000313" key="5">
    <source>
        <dbReference type="Proteomes" id="UP000254259"/>
    </source>
</evidence>
<evidence type="ECO:0000313" key="6">
    <source>
        <dbReference type="Proteomes" id="UP000256297"/>
    </source>
</evidence>
<evidence type="ECO:0000313" key="3">
    <source>
        <dbReference type="EMBL" id="SPC25321.1"/>
    </source>
</evidence>
<reference evidence="5 6" key="1">
    <citation type="submission" date="2018-01" db="EMBL/GenBank/DDBJ databases">
        <authorList>
            <person name="Clerissi C."/>
        </authorList>
    </citation>
    <scope>NUCLEOTIDE SEQUENCE [LARGE SCALE GENOMIC DNA]</scope>
    <source>
        <strain evidence="2">Cupriavidus taiwanensis LMG 19430</strain>
        <strain evidence="1">Cupriavidus taiwanensis STM 3521</strain>
        <strain evidence="3">Cupriavidus taiwanensis STM 6021</strain>
        <strain evidence="4">Cupriavidus taiwanensis SWF 66322</strain>
        <plasmid evidence="6">cbm2589_p</plasmid>
        <plasmid evidence="5">cbm2636p</plasmid>
        <plasmid evidence="4">CBM2636p</plasmid>
    </source>
</reference>
<gene>
    <name evidence="2" type="ORF">CBM2586_U20020</name>
    <name evidence="1" type="ORF">CBM2589_P90017</name>
    <name evidence="3" type="ORF">CBM2594_P30020</name>
    <name evidence="4" type="ORF">CBM2636_P10176</name>
</gene>
<dbReference type="Pfam" id="PF14456">
    <property type="entry name" value="alpha-hel2"/>
    <property type="match status" value="1"/>
</dbReference>
<accession>A0A375F9Y2</accession>
<evidence type="ECO:0000313" key="2">
    <source>
        <dbReference type="EMBL" id="SOY78356.1"/>
    </source>
</evidence>
<geneLocation type="plasmid" evidence="4">
    <name>CBM2636p</name>
</geneLocation>
<dbReference type="Proteomes" id="UP000257139">
    <property type="component" value="Plasmid CBM2594_p"/>
</dbReference>
<dbReference type="EMBL" id="OGUU01000036">
    <property type="protein sequence ID" value="SPC25321.1"/>
    <property type="molecule type" value="Genomic_DNA"/>
</dbReference>
<evidence type="ECO:0000313" key="7">
    <source>
        <dbReference type="Proteomes" id="UP000257016"/>
    </source>
</evidence>
<keyword evidence="4" id="KW-0614">Plasmid</keyword>
<dbReference type="Proteomes" id="UP000254259">
    <property type="component" value="Plasmid CBM2636p"/>
</dbReference>
<reference evidence="7" key="2">
    <citation type="submission" date="2018-01" db="EMBL/GenBank/DDBJ databases">
        <authorList>
            <person name="Gaut B.S."/>
            <person name="Morton B.R."/>
            <person name="Clegg M.T."/>
            <person name="Duvall M.R."/>
        </authorList>
    </citation>
    <scope>NUCLEOTIDE SEQUENCE [LARGE SCALE GENOMIC DNA]</scope>
</reference>
<dbReference type="Proteomes" id="UP000257016">
    <property type="component" value="Unassembled WGS sequence"/>
</dbReference>
<proteinExistence type="predicted"/>